<organism evidence="3 4">
    <name type="scientific">Thraustotheca clavata</name>
    <dbReference type="NCBI Taxonomy" id="74557"/>
    <lineage>
        <taxon>Eukaryota</taxon>
        <taxon>Sar</taxon>
        <taxon>Stramenopiles</taxon>
        <taxon>Oomycota</taxon>
        <taxon>Saprolegniomycetes</taxon>
        <taxon>Saprolegniales</taxon>
        <taxon>Achlyaceae</taxon>
        <taxon>Thraustotheca</taxon>
    </lineage>
</organism>
<proteinExistence type="predicted"/>
<dbReference type="EMBL" id="JNBS01002441">
    <property type="protein sequence ID" value="OQR91272.1"/>
    <property type="molecule type" value="Genomic_DNA"/>
</dbReference>
<protein>
    <recommendedName>
        <fullName evidence="5">Transmembrane protein</fullName>
    </recommendedName>
</protein>
<name>A0A1V9Z003_9STRA</name>
<evidence type="ECO:0008006" key="5">
    <source>
        <dbReference type="Google" id="ProtNLM"/>
    </source>
</evidence>
<feature type="transmembrane region" description="Helical" evidence="2">
    <location>
        <begin position="1603"/>
        <end position="1622"/>
    </location>
</feature>
<gene>
    <name evidence="3" type="ORF">THRCLA_09056</name>
</gene>
<feature type="transmembrane region" description="Helical" evidence="2">
    <location>
        <begin position="63"/>
        <end position="84"/>
    </location>
</feature>
<feature type="transmembrane region" description="Helical" evidence="2">
    <location>
        <begin position="1483"/>
        <end position="1503"/>
    </location>
</feature>
<evidence type="ECO:0000313" key="4">
    <source>
        <dbReference type="Proteomes" id="UP000243217"/>
    </source>
</evidence>
<feature type="transmembrane region" description="Helical" evidence="2">
    <location>
        <begin position="1523"/>
        <end position="1544"/>
    </location>
</feature>
<feature type="transmembrane region" description="Helical" evidence="2">
    <location>
        <begin position="809"/>
        <end position="830"/>
    </location>
</feature>
<accession>A0A1V9Z003</accession>
<reference evidence="3 4" key="1">
    <citation type="journal article" date="2014" name="Genome Biol. Evol.">
        <title>The secreted proteins of Achlya hypogyna and Thraustotheca clavata identify the ancestral oomycete secretome and reveal gene acquisitions by horizontal gene transfer.</title>
        <authorList>
            <person name="Misner I."/>
            <person name="Blouin N."/>
            <person name="Leonard G."/>
            <person name="Richards T.A."/>
            <person name="Lane C.E."/>
        </authorList>
    </citation>
    <scope>NUCLEOTIDE SEQUENCE [LARGE SCALE GENOMIC DNA]</scope>
    <source>
        <strain evidence="3 4">ATCC 34112</strain>
    </source>
</reference>
<keyword evidence="2" id="KW-0812">Transmembrane</keyword>
<feature type="transmembrane region" description="Helical" evidence="2">
    <location>
        <begin position="722"/>
        <end position="739"/>
    </location>
</feature>
<evidence type="ECO:0000313" key="3">
    <source>
        <dbReference type="EMBL" id="OQR91272.1"/>
    </source>
</evidence>
<feature type="transmembrane region" description="Helical" evidence="2">
    <location>
        <begin position="1565"/>
        <end position="1583"/>
    </location>
</feature>
<feature type="transmembrane region" description="Helical" evidence="2">
    <location>
        <begin position="682"/>
        <end position="702"/>
    </location>
</feature>
<feature type="transmembrane region" description="Helical" evidence="2">
    <location>
        <begin position="1706"/>
        <end position="1731"/>
    </location>
</feature>
<keyword evidence="4" id="KW-1185">Reference proteome</keyword>
<sequence>MFNAAVHPVKSQAGPSSAQVRSWGLTNKSETNRDTVKRFLDSVPSAELAISAESTRVVSSEHCIIRFCATIYLGCTIFGAIYFLKLVFPMLENDLLWMSFSPTEAQSYLIDTFNKALQTQLDNPVFDLFDPGYATLTLYGSMASTTALNLYPAYVRQCSQWDQITLDHAIANFRLVDAATSFYTFIEFCYVDLERRWETAHTAGRAARCARDQTKNAAVYMETMLRNLIWYDFMLSWGDEFNYTVMRYVSATAEGSGWLARTKNAYKDEKSELAHWKKYGLTYYQTLWHNHYISGIDEKMVITNALGLESTITLKHISYSDRRALWTTVIQFWGPYNDAGYTAYVHGSWVRQAPDYMENIGAGTYEDALMLYPNTPASVIIHNMWGPFLSIDNYLQGPVSSLTTLVGQFDAFIMKQFGSSAVFRIAYNAIADTALDIIPLGWRASDSVHYGGSPMCAFSGGTTFIQAQFSWDDSCSSDIEAIFKVAPAAILFGYAMSGSPTLTSVCKLALTKGAECTGVVAAAKVAWNVLTTNDPTSTNNLVSASAATTIDIKAMFIEVVQNSKVKSNYTVLRQTLLSSTPYDIFGWMQLFDWAHGIREVVSFQGDVATFVLMSEPLVPHQFMALPLEVPRASCVYLWAICIFTTLGLVGIGIATVFYIIIDRFAYHSWHLLFFNRIVGPVWVGRPLLLARAFTALLALSTAPVDFVIVNDQSKFKYATRSWFASFILTAEATWLTYVVNDFLLVFASDLSVLYAPTSSLMVWVITFAWDVTAPVQVTASLTRNCTQTNIDRQVTCTSGSVSIEHRSRLISTILINIGCIAIALLITFIAKYKLKWSRPQANLPLLVPACGATFINTTYETMSSSTAVMCGLFTATIRGSKWVFDTKLWIIFNASTTVVERDLAARKDTLKSRAMTGSANLMDLTKPRPKPVHRYYFSFFDKRIKIIGGTMYMLSSLLGSVTELKSFTDPSTPTEYSSIYIRSSMYDSGKDLSNVVNGIRNTDACKLPWISTQYCYVDFDMKWEMANSATRQLRCKNYVDNGAVFLESILRNMNWTTFNSCWGYSYKLAKAAATISPLDITQEVDYWASKNILRYATQWQNYKTHGMIDKFLIQNAFGLLYPMTLKSTNGTFRLASLKMYWAWASDLWAIATPNTLMTGASLLRHSSTHRGAFTDKNLTMEQVLVQNGTFRWPLRIGYEIFHNSIGPFGSVDLWYVSTPSPLTLWFAQANAIIADVLSTTILTVGGVNITFPAQLDLLAISPPSQMFPVPPPMGIKTEASWGGNLLCHEKPTTAPLDSGLWALTGVDTACSTALGEGFLADRMNMLFSVLASGVAIGGTSANCYATCQFEMDSHDNCHLAVFSIAKWALKYIGNKTLESLRAQALTVQNDVSILKVELAQYAQKIATHENHILRSPIVASTPGVFDFFGWMYLSHWASGIREVIKFEGDIDSISVITARIDKSSFVVNAQEIPINASFYFRSLCQYITAVLICVSIAVLIQSAVHEFQNEGWNYFEMNRVAGIVWVGRPLLFVRSMTALALLSTGSLELTNFGNTAVLISTATKWYTTTLAAGEVGWLIYIVNDITMLYTKNLTMHYTTTVGILTWFIAAVLSLASPVVPVVQIQKQCQVAQIDFQLVCTSGVVYIGDFTRFLTLVGIGIGISFAGVIVVRLVHGPPKDTDELISFMLPCGAKYLYDKELWIHENVYYMDLASAVMAGLLILPIHGTFYVFDVKSWRIVHVPGVRSTSSLRQHPEAKALCAAFPMVI</sequence>
<feature type="transmembrane region" description="Helical" evidence="2">
    <location>
        <begin position="635"/>
        <end position="661"/>
    </location>
</feature>
<keyword evidence="2" id="KW-1133">Transmembrane helix</keyword>
<feature type="region of interest" description="Disordered" evidence="1">
    <location>
        <begin position="1"/>
        <end position="21"/>
    </location>
</feature>
<evidence type="ECO:0000256" key="1">
    <source>
        <dbReference type="SAM" id="MobiDB-lite"/>
    </source>
</evidence>
<comment type="caution">
    <text evidence="3">The sequence shown here is derived from an EMBL/GenBank/DDBJ whole genome shotgun (WGS) entry which is preliminary data.</text>
</comment>
<dbReference type="Proteomes" id="UP000243217">
    <property type="component" value="Unassembled WGS sequence"/>
</dbReference>
<feature type="transmembrane region" description="Helical" evidence="2">
    <location>
        <begin position="1652"/>
        <end position="1673"/>
    </location>
</feature>
<keyword evidence="2" id="KW-0472">Membrane</keyword>
<evidence type="ECO:0000256" key="2">
    <source>
        <dbReference type="SAM" id="Phobius"/>
    </source>
</evidence>